<evidence type="ECO:0000313" key="1">
    <source>
        <dbReference type="EMBL" id="CAE7371786.1"/>
    </source>
</evidence>
<dbReference type="CDD" id="cd17039">
    <property type="entry name" value="Ubl_ubiquitin_like"/>
    <property type="match status" value="1"/>
</dbReference>
<dbReference type="SUPFAM" id="SSF48403">
    <property type="entry name" value="Ankyrin repeat"/>
    <property type="match status" value="1"/>
</dbReference>
<dbReference type="EMBL" id="CAJNDS010002205">
    <property type="protein sequence ID" value="CAE7371786.1"/>
    <property type="molecule type" value="Genomic_DNA"/>
</dbReference>
<dbReference type="AlphaFoldDB" id="A0A812QH00"/>
<dbReference type="InterPro" id="IPR052050">
    <property type="entry name" value="SecEffector_AnkRepeat"/>
</dbReference>
<name>A0A812QH00_9DINO</name>
<dbReference type="Proteomes" id="UP000604046">
    <property type="component" value="Unassembled WGS sequence"/>
</dbReference>
<dbReference type="InterPro" id="IPR036770">
    <property type="entry name" value="Ankyrin_rpt-contain_sf"/>
</dbReference>
<sequence length="309" mass="33146">MLHIRNALTGSELLTLTTKELEGLEDVSALKELLRSRHGFPVCFQQLKHEGNALDNDTRLKAPTELELLMVPASPVDAAQELASYAAAEGDVKVAGRLLETGVLAEDVLDALEEAARLGHVEFARFLAKAAVFRDPPQYIVDGALSNACREGQIDMVRFLLEFAGDENGPRDSGLYLEHIWGGLNAACGHGHFDIVRLLLERKDAETPSWATESWAAVGALEGACAGGHIDVVRLMLQAGACVSRQAWAAAMGSGDPELTSMVNQRFADPQNTKGLLSLAARRFSGRGWDVQLAPAAAAEVVLQKAGLK</sequence>
<accession>A0A812QH00</accession>
<dbReference type="Pfam" id="PF12796">
    <property type="entry name" value="Ank_2"/>
    <property type="match status" value="1"/>
</dbReference>
<evidence type="ECO:0000313" key="2">
    <source>
        <dbReference type="Proteomes" id="UP000604046"/>
    </source>
</evidence>
<gene>
    <name evidence="1" type="primary">ANKHD1</name>
    <name evidence="1" type="ORF">SNAT2548_LOCUS20302</name>
</gene>
<keyword evidence="2" id="KW-1185">Reference proteome</keyword>
<protein>
    <submittedName>
        <fullName evidence="1">ANKHD1 protein</fullName>
    </submittedName>
</protein>
<dbReference type="PANTHER" id="PTHR46586:SF3">
    <property type="entry name" value="ANKYRIN REPEAT-CONTAINING PROTEIN"/>
    <property type="match status" value="1"/>
</dbReference>
<dbReference type="Gene3D" id="1.25.40.20">
    <property type="entry name" value="Ankyrin repeat-containing domain"/>
    <property type="match status" value="1"/>
</dbReference>
<dbReference type="InterPro" id="IPR002110">
    <property type="entry name" value="Ankyrin_rpt"/>
</dbReference>
<reference evidence="1" key="1">
    <citation type="submission" date="2021-02" db="EMBL/GenBank/DDBJ databases">
        <authorList>
            <person name="Dougan E. K."/>
            <person name="Rhodes N."/>
            <person name="Thang M."/>
            <person name="Chan C."/>
        </authorList>
    </citation>
    <scope>NUCLEOTIDE SEQUENCE</scope>
</reference>
<comment type="caution">
    <text evidence="1">The sequence shown here is derived from an EMBL/GenBank/DDBJ whole genome shotgun (WGS) entry which is preliminary data.</text>
</comment>
<organism evidence="1 2">
    <name type="scientific">Symbiodinium natans</name>
    <dbReference type="NCBI Taxonomy" id="878477"/>
    <lineage>
        <taxon>Eukaryota</taxon>
        <taxon>Sar</taxon>
        <taxon>Alveolata</taxon>
        <taxon>Dinophyceae</taxon>
        <taxon>Suessiales</taxon>
        <taxon>Symbiodiniaceae</taxon>
        <taxon>Symbiodinium</taxon>
    </lineage>
</organism>
<proteinExistence type="predicted"/>
<dbReference type="OrthoDB" id="2163089at2759"/>
<dbReference type="PANTHER" id="PTHR46586">
    <property type="entry name" value="ANKYRIN REPEAT-CONTAINING PROTEIN"/>
    <property type="match status" value="1"/>
</dbReference>